<organism evidence="5">
    <name type="scientific">Melampsora larici-populina (strain 98AG31 / pathotype 3-4-7)</name>
    <name type="common">Poplar leaf rust fungus</name>
    <dbReference type="NCBI Taxonomy" id="747676"/>
    <lineage>
        <taxon>Eukaryota</taxon>
        <taxon>Fungi</taxon>
        <taxon>Dikarya</taxon>
        <taxon>Basidiomycota</taxon>
        <taxon>Pucciniomycotina</taxon>
        <taxon>Pucciniomycetes</taxon>
        <taxon>Pucciniales</taxon>
        <taxon>Melampsoraceae</taxon>
        <taxon>Melampsora</taxon>
    </lineage>
</organism>
<feature type="chain" id="PRO_5003317806" description="Secreted protein" evidence="3">
    <location>
        <begin position="25"/>
        <end position="195"/>
    </location>
</feature>
<name>F4RP01_MELLP</name>
<feature type="compositionally biased region" description="Polar residues" evidence="1">
    <location>
        <begin position="94"/>
        <end position="103"/>
    </location>
</feature>
<feature type="transmembrane region" description="Helical" evidence="2">
    <location>
        <begin position="176"/>
        <end position="194"/>
    </location>
</feature>
<proteinExistence type="predicted"/>
<feature type="compositionally biased region" description="Low complexity" evidence="1">
    <location>
        <begin position="127"/>
        <end position="136"/>
    </location>
</feature>
<dbReference type="Proteomes" id="UP000001072">
    <property type="component" value="Unassembled WGS sequence"/>
</dbReference>
<dbReference type="RefSeq" id="XP_007410996.1">
    <property type="nucleotide sequence ID" value="XM_007410934.1"/>
</dbReference>
<keyword evidence="2" id="KW-0812">Transmembrane</keyword>
<keyword evidence="2" id="KW-0472">Membrane</keyword>
<dbReference type="EMBL" id="GL883111">
    <property type="protein sequence ID" value="EGG05940.1"/>
    <property type="molecule type" value="Genomic_DNA"/>
</dbReference>
<evidence type="ECO:0000256" key="1">
    <source>
        <dbReference type="SAM" id="MobiDB-lite"/>
    </source>
</evidence>
<dbReference type="KEGG" id="mlr:MELLADRAFT_87593"/>
<dbReference type="HOGENOM" id="CLU_1396629_0_0_1"/>
<dbReference type="GeneID" id="18934571"/>
<feature type="region of interest" description="Disordered" evidence="1">
    <location>
        <begin position="75"/>
        <end position="152"/>
    </location>
</feature>
<dbReference type="OrthoDB" id="10370674at2759"/>
<feature type="signal peptide" evidence="3">
    <location>
        <begin position="1"/>
        <end position="24"/>
    </location>
</feature>
<keyword evidence="2" id="KW-1133">Transmembrane helix</keyword>
<evidence type="ECO:0000256" key="2">
    <source>
        <dbReference type="SAM" id="Phobius"/>
    </source>
</evidence>
<dbReference type="AlphaFoldDB" id="F4RP01"/>
<keyword evidence="5" id="KW-1185">Reference proteome</keyword>
<reference evidence="5" key="1">
    <citation type="journal article" date="2011" name="Proc. Natl. Acad. Sci. U.S.A.">
        <title>Obligate biotrophy features unraveled by the genomic analysis of rust fungi.</title>
        <authorList>
            <person name="Duplessis S."/>
            <person name="Cuomo C.A."/>
            <person name="Lin Y.-C."/>
            <person name="Aerts A."/>
            <person name="Tisserant E."/>
            <person name="Veneault-Fourrey C."/>
            <person name="Joly D.L."/>
            <person name="Hacquard S."/>
            <person name="Amselem J."/>
            <person name="Cantarel B.L."/>
            <person name="Chiu R."/>
            <person name="Coutinho P.M."/>
            <person name="Feau N."/>
            <person name="Field M."/>
            <person name="Frey P."/>
            <person name="Gelhaye E."/>
            <person name="Goldberg J."/>
            <person name="Grabherr M.G."/>
            <person name="Kodira C.D."/>
            <person name="Kohler A."/>
            <person name="Kuees U."/>
            <person name="Lindquist E.A."/>
            <person name="Lucas S.M."/>
            <person name="Mago R."/>
            <person name="Mauceli E."/>
            <person name="Morin E."/>
            <person name="Murat C."/>
            <person name="Pangilinan J.L."/>
            <person name="Park R."/>
            <person name="Pearson M."/>
            <person name="Quesneville H."/>
            <person name="Rouhier N."/>
            <person name="Sakthikumar S."/>
            <person name="Salamov A.A."/>
            <person name="Schmutz J."/>
            <person name="Selles B."/>
            <person name="Shapiro H."/>
            <person name="Tanguay P."/>
            <person name="Tuskan G.A."/>
            <person name="Henrissat B."/>
            <person name="Van de Peer Y."/>
            <person name="Rouze P."/>
            <person name="Ellis J.G."/>
            <person name="Dodds P.N."/>
            <person name="Schein J.E."/>
            <person name="Zhong S."/>
            <person name="Hamelin R.C."/>
            <person name="Grigoriev I.V."/>
            <person name="Szabo L.J."/>
            <person name="Martin F."/>
        </authorList>
    </citation>
    <scope>NUCLEOTIDE SEQUENCE [LARGE SCALE GENOMIC DNA]</scope>
    <source>
        <strain evidence="5">98AG31 / pathotype 3-4-7</strain>
    </source>
</reference>
<sequence length="195" mass="19226">MPTFNAITLCLGLQFFLGSSIVHGLPTFGSLSFPNMLAVNASASATASAEASSKSTLSAGAHANATAGTSIGQSGALTMPGLAPPSDSKGCVCQESSSTQDTMTPPPVNSGVTDAKPSDTPPTELKSTSPDSGNSSSPPPAETGAQNTSSTPDTLAWSIFQTPAPSSGASAMISDFSAVIPVAISLFGAVGLLFA</sequence>
<gene>
    <name evidence="4" type="ORF">MELLADRAFT_87593</name>
</gene>
<evidence type="ECO:0000256" key="3">
    <source>
        <dbReference type="SAM" id="SignalP"/>
    </source>
</evidence>
<protein>
    <recommendedName>
        <fullName evidence="6">Secreted protein</fullName>
    </recommendedName>
</protein>
<evidence type="ECO:0000313" key="4">
    <source>
        <dbReference type="EMBL" id="EGG05940.1"/>
    </source>
</evidence>
<accession>F4RP01</accession>
<dbReference type="InParanoid" id="F4RP01"/>
<dbReference type="VEuPathDB" id="FungiDB:MELLADRAFT_87593"/>
<keyword evidence="3" id="KW-0732">Signal</keyword>
<evidence type="ECO:0000313" key="5">
    <source>
        <dbReference type="Proteomes" id="UP000001072"/>
    </source>
</evidence>
<evidence type="ECO:0008006" key="6">
    <source>
        <dbReference type="Google" id="ProtNLM"/>
    </source>
</evidence>